<dbReference type="AlphaFoldDB" id="A0ABD5RIA6"/>
<protein>
    <recommendedName>
        <fullName evidence="3">Phage head morphogenesis domain-containing protein</fullName>
    </recommendedName>
</protein>
<evidence type="ECO:0008006" key="3">
    <source>
        <dbReference type="Google" id="ProtNLM"/>
    </source>
</evidence>
<reference evidence="1 2" key="1">
    <citation type="journal article" date="2019" name="Int. J. Syst. Evol. Microbiol.">
        <title>The Global Catalogue of Microorganisms (GCM) 10K type strain sequencing project: providing services to taxonomists for standard genome sequencing and annotation.</title>
        <authorList>
            <consortium name="The Broad Institute Genomics Platform"/>
            <consortium name="The Broad Institute Genome Sequencing Center for Infectious Disease"/>
            <person name="Wu L."/>
            <person name="Ma J."/>
        </authorList>
    </citation>
    <scope>NUCLEOTIDE SEQUENCE [LARGE SCALE GENOMIC DNA]</scope>
    <source>
        <strain evidence="1 2">CGMCC 1.12543</strain>
    </source>
</reference>
<dbReference type="RefSeq" id="WP_247418735.1">
    <property type="nucleotide sequence ID" value="NZ_JALLGW010000002.1"/>
</dbReference>
<proteinExistence type="predicted"/>
<sequence length="295" mass="32149">MAESGPTRTKTLRGEYRVRVAKPFRRLKGAVRTTVIDNDALRIGSDVDALVAAAAGGRAADTSSGGTATITAAADDIQPASGFTFDTDAEAQDEFIIWLERQANRGILEVTSRQRVRNGEHFTARYVRSAYSRGVQYADARLHEEGVETPEASLQATFNQPVHAATLEQLYTRSYDELATVSSDMQTAVRRELGTGLSQGWNPRKTARNLNDRIDKIGITDAERLARTETLHSHNSAAGRRYGEMGVEKVNVLTHTPCSICTALEAQNPWPVEATPIVPDQSHPNCVCTIAPVVT</sequence>
<evidence type="ECO:0000313" key="1">
    <source>
        <dbReference type="EMBL" id="MFC5970082.1"/>
    </source>
</evidence>
<keyword evidence="2" id="KW-1185">Reference proteome</keyword>
<comment type="caution">
    <text evidence="1">The sequence shown here is derived from an EMBL/GenBank/DDBJ whole genome shotgun (WGS) entry which is preliminary data.</text>
</comment>
<evidence type="ECO:0000313" key="2">
    <source>
        <dbReference type="Proteomes" id="UP001596099"/>
    </source>
</evidence>
<name>A0ABD5RIA6_9EURY</name>
<gene>
    <name evidence="1" type="ORF">ACFPYI_01940</name>
</gene>
<dbReference type="EMBL" id="JBHSQH010000001">
    <property type="protein sequence ID" value="MFC5970082.1"/>
    <property type="molecule type" value="Genomic_DNA"/>
</dbReference>
<organism evidence="1 2">
    <name type="scientific">Halomarina salina</name>
    <dbReference type="NCBI Taxonomy" id="1872699"/>
    <lineage>
        <taxon>Archaea</taxon>
        <taxon>Methanobacteriati</taxon>
        <taxon>Methanobacteriota</taxon>
        <taxon>Stenosarchaea group</taxon>
        <taxon>Halobacteria</taxon>
        <taxon>Halobacteriales</taxon>
        <taxon>Natronomonadaceae</taxon>
        <taxon>Halomarina</taxon>
    </lineage>
</organism>
<dbReference type="Proteomes" id="UP001596099">
    <property type="component" value="Unassembled WGS sequence"/>
</dbReference>
<accession>A0ABD5RIA6</accession>